<accession>A0ABP0Z705</accession>
<sequence length="190" mass="21361">MAINYLIKYTNYNMVSELPHCLVPPLSVIARLIGAGVRPRLMSSACLVYHRLVLCCRRWLSNYYCQPVPVHARIRLKFSSTSVPNSSDLHALRFAFQTHVTNLFLSSFHLYLRRSTHVALHLLDSSRPCLICANRTVGHEVATSNHSRSGPPPFADPLPDALQCHPDLILPSLFSSVIDRSSSIQLVWSN</sequence>
<protein>
    <submittedName>
        <fullName evidence="1">Uncharacterized protein</fullName>
    </submittedName>
</protein>
<organism evidence="1 2">
    <name type="scientific">Citrullus colocynthis</name>
    <name type="common">colocynth</name>
    <dbReference type="NCBI Taxonomy" id="252529"/>
    <lineage>
        <taxon>Eukaryota</taxon>
        <taxon>Viridiplantae</taxon>
        <taxon>Streptophyta</taxon>
        <taxon>Embryophyta</taxon>
        <taxon>Tracheophyta</taxon>
        <taxon>Spermatophyta</taxon>
        <taxon>Magnoliopsida</taxon>
        <taxon>eudicotyledons</taxon>
        <taxon>Gunneridae</taxon>
        <taxon>Pentapetalae</taxon>
        <taxon>rosids</taxon>
        <taxon>fabids</taxon>
        <taxon>Cucurbitales</taxon>
        <taxon>Cucurbitaceae</taxon>
        <taxon>Benincaseae</taxon>
        <taxon>Citrullus</taxon>
    </lineage>
</organism>
<dbReference type="Proteomes" id="UP001642487">
    <property type="component" value="Chromosome 8"/>
</dbReference>
<evidence type="ECO:0000313" key="2">
    <source>
        <dbReference type="Proteomes" id="UP001642487"/>
    </source>
</evidence>
<evidence type="ECO:0000313" key="1">
    <source>
        <dbReference type="EMBL" id="CAK9327713.1"/>
    </source>
</evidence>
<dbReference type="EMBL" id="OZ021742">
    <property type="protein sequence ID" value="CAK9327713.1"/>
    <property type="molecule type" value="Genomic_DNA"/>
</dbReference>
<gene>
    <name evidence="1" type="ORF">CITCOLO1_LOCUS20101</name>
</gene>
<reference evidence="1 2" key="1">
    <citation type="submission" date="2024-03" db="EMBL/GenBank/DDBJ databases">
        <authorList>
            <person name="Gkanogiannis A."/>
            <person name="Becerra Lopez-Lavalle L."/>
        </authorList>
    </citation>
    <scope>NUCLEOTIDE SEQUENCE [LARGE SCALE GENOMIC DNA]</scope>
</reference>
<keyword evidence="2" id="KW-1185">Reference proteome</keyword>
<proteinExistence type="predicted"/>
<name>A0ABP0Z705_9ROSI</name>